<comment type="caution">
    <text evidence="5">The sequence shown here is derived from an EMBL/GenBank/DDBJ whole genome shotgun (WGS) entry which is preliminary data.</text>
</comment>
<dbReference type="Proteomes" id="UP001157091">
    <property type="component" value="Unassembled WGS sequence"/>
</dbReference>
<proteinExistence type="inferred from homology"/>
<evidence type="ECO:0000256" key="1">
    <source>
        <dbReference type="ARBA" id="ARBA00007637"/>
    </source>
</evidence>
<accession>A0ABQ6I2N5</accession>
<dbReference type="InterPro" id="IPR001509">
    <property type="entry name" value="Epimerase_deHydtase"/>
</dbReference>
<dbReference type="PANTHER" id="PTHR43103:SF5">
    <property type="entry name" value="4-EPIMERASE, PUTATIVE (AFU_ORTHOLOGUE AFUA_7G00360)-RELATED"/>
    <property type="match status" value="1"/>
</dbReference>
<dbReference type="SUPFAM" id="SSF51735">
    <property type="entry name" value="NAD(P)-binding Rossmann-fold domains"/>
    <property type="match status" value="1"/>
</dbReference>
<dbReference type="RefSeq" id="WP_284293226.1">
    <property type="nucleotide sequence ID" value="NZ_BSUK01000001.1"/>
</dbReference>
<dbReference type="Gene3D" id="3.40.50.720">
    <property type="entry name" value="NAD(P)-binding Rossmann-like Domain"/>
    <property type="match status" value="1"/>
</dbReference>
<sequence length="300" mass="31653">MTRRRVLVTGAGGLIGVAVVRRLDALGWSVTGLERPGVTPPPECRPLLADVRDVAAVGDAMAGQDAVVHLAGVPGLGLDTPEETYSINTLGTFCVLRAAAEAGVRDLVFASSINASGIPLNVHPVYPEGFPYDESTPPDVADWYSLSKLENELTGAMVARRYGAKVIGLRFPLIRDFAEAPATHGRHIAALVEREPRRAACDGFSYLDVHDAAEAVARALDASDGEPGGVLVAAPTTYLTIDTEAALARCAPGVPCTGLQGREVALDLSRARRVLGEWPLRTLDEIAPGALYDPTWEVAA</sequence>
<comment type="similarity">
    <text evidence="1">Belongs to the NAD(P)-dependent epimerase/dehydratase family.</text>
</comment>
<dbReference type="EMBL" id="BSUK01000001">
    <property type="protein sequence ID" value="GMA24423.1"/>
    <property type="molecule type" value="Genomic_DNA"/>
</dbReference>
<dbReference type="PANTHER" id="PTHR43103">
    <property type="entry name" value="NUCLEOSIDE-DIPHOSPHATE-SUGAR EPIMERASE"/>
    <property type="match status" value="1"/>
</dbReference>
<feature type="domain" description="NAD-dependent epimerase/dehydratase" evidence="4">
    <location>
        <begin position="6"/>
        <end position="230"/>
    </location>
</feature>
<name>A0ABQ6I2N5_9MICO</name>
<evidence type="ECO:0000256" key="3">
    <source>
        <dbReference type="ARBA" id="ARBA00023027"/>
    </source>
</evidence>
<protein>
    <recommendedName>
        <fullName evidence="4">NAD-dependent epimerase/dehydratase domain-containing protein</fullName>
    </recommendedName>
</protein>
<organism evidence="5 6">
    <name type="scientific">Luteimicrobium album</name>
    <dbReference type="NCBI Taxonomy" id="1054550"/>
    <lineage>
        <taxon>Bacteria</taxon>
        <taxon>Bacillati</taxon>
        <taxon>Actinomycetota</taxon>
        <taxon>Actinomycetes</taxon>
        <taxon>Micrococcales</taxon>
        <taxon>Luteimicrobium</taxon>
    </lineage>
</organism>
<evidence type="ECO:0000313" key="5">
    <source>
        <dbReference type="EMBL" id="GMA24423.1"/>
    </source>
</evidence>
<dbReference type="InterPro" id="IPR036291">
    <property type="entry name" value="NAD(P)-bd_dom_sf"/>
</dbReference>
<evidence type="ECO:0000313" key="6">
    <source>
        <dbReference type="Proteomes" id="UP001157091"/>
    </source>
</evidence>
<dbReference type="Pfam" id="PF01370">
    <property type="entry name" value="Epimerase"/>
    <property type="match status" value="1"/>
</dbReference>
<keyword evidence="3" id="KW-0520">NAD</keyword>
<keyword evidence="2" id="KW-0560">Oxidoreductase</keyword>
<gene>
    <name evidence="5" type="ORF">GCM10025864_21820</name>
</gene>
<keyword evidence="6" id="KW-1185">Reference proteome</keyword>
<reference evidence="6" key="1">
    <citation type="journal article" date="2019" name="Int. J. Syst. Evol. Microbiol.">
        <title>The Global Catalogue of Microorganisms (GCM) 10K type strain sequencing project: providing services to taxonomists for standard genome sequencing and annotation.</title>
        <authorList>
            <consortium name="The Broad Institute Genomics Platform"/>
            <consortium name="The Broad Institute Genome Sequencing Center for Infectious Disease"/>
            <person name="Wu L."/>
            <person name="Ma J."/>
        </authorList>
    </citation>
    <scope>NUCLEOTIDE SEQUENCE [LARGE SCALE GENOMIC DNA]</scope>
    <source>
        <strain evidence="6">NBRC 106348</strain>
    </source>
</reference>
<evidence type="ECO:0000259" key="4">
    <source>
        <dbReference type="Pfam" id="PF01370"/>
    </source>
</evidence>
<evidence type="ECO:0000256" key="2">
    <source>
        <dbReference type="ARBA" id="ARBA00023002"/>
    </source>
</evidence>